<evidence type="ECO:0000259" key="5">
    <source>
        <dbReference type="PROSITE" id="PS51078"/>
    </source>
</evidence>
<name>A0A1H2VFF2_9RHOB</name>
<dbReference type="EMBL" id="FNMZ01000002">
    <property type="protein sequence ID" value="SDW67073.1"/>
    <property type="molecule type" value="Genomic_DNA"/>
</dbReference>
<dbReference type="PANTHER" id="PTHR30136:SF33">
    <property type="entry name" value="TRANSCRIPTIONAL REGULATORY PROTEIN"/>
    <property type="match status" value="1"/>
</dbReference>
<evidence type="ECO:0000256" key="1">
    <source>
        <dbReference type="ARBA" id="ARBA00023015"/>
    </source>
</evidence>
<dbReference type="InterPro" id="IPR014757">
    <property type="entry name" value="Tscrpt_reg_IclR_C"/>
</dbReference>
<dbReference type="Gene3D" id="3.30.450.40">
    <property type="match status" value="1"/>
</dbReference>
<dbReference type="GO" id="GO:0003677">
    <property type="term" value="F:DNA binding"/>
    <property type="evidence" value="ECO:0007669"/>
    <property type="project" value="UniProtKB-KW"/>
</dbReference>
<dbReference type="InterPro" id="IPR036388">
    <property type="entry name" value="WH-like_DNA-bd_sf"/>
</dbReference>
<evidence type="ECO:0000313" key="6">
    <source>
        <dbReference type="EMBL" id="SDW67073.1"/>
    </source>
</evidence>
<evidence type="ECO:0000256" key="3">
    <source>
        <dbReference type="ARBA" id="ARBA00023163"/>
    </source>
</evidence>
<accession>A0A1H2VFF2</accession>
<dbReference type="InterPro" id="IPR005471">
    <property type="entry name" value="Tscrpt_reg_IclR_N"/>
</dbReference>
<sequence>MPEAAADVAVGAKSFEGDRQFVSALHRGLEVLRCFQPGDDGLGNLELSQRSGLGPSTVSRITYTLTRLGYLRYDAATGRYRLGVAVLGLGYACLAGFRIRETAQAHMQEMAEAVGGGVLVALSARDNLRMVYLACARSSEGVMSLQLDVGSRLSLGRSAAGRAYLAATSTEERERLIVELEARADPAIWPATLTGIRDSVRSVHERGFCMSLGNWRAQVNTAGVPLRLAHDDTLYTLTCGGAAYTLPRLKLEKEVGPRLLDLAARISRH</sequence>
<dbReference type="Pfam" id="PF01614">
    <property type="entry name" value="IclR_C"/>
    <property type="match status" value="1"/>
</dbReference>
<feature type="domain" description="HTH iclR-type" evidence="4">
    <location>
        <begin position="22"/>
        <end position="84"/>
    </location>
</feature>
<evidence type="ECO:0000259" key="4">
    <source>
        <dbReference type="PROSITE" id="PS51077"/>
    </source>
</evidence>
<keyword evidence="7" id="KW-1185">Reference proteome</keyword>
<dbReference type="Gene3D" id="1.10.10.10">
    <property type="entry name" value="Winged helix-like DNA-binding domain superfamily/Winged helix DNA-binding domain"/>
    <property type="match status" value="1"/>
</dbReference>
<dbReference type="PROSITE" id="PS51078">
    <property type="entry name" value="ICLR_ED"/>
    <property type="match status" value="1"/>
</dbReference>
<dbReference type="GO" id="GO:0003700">
    <property type="term" value="F:DNA-binding transcription factor activity"/>
    <property type="evidence" value="ECO:0007669"/>
    <property type="project" value="TreeGrafter"/>
</dbReference>
<keyword evidence="1" id="KW-0805">Transcription regulation</keyword>
<dbReference type="STRING" id="356660.SAMN05444336_10253"/>
<organism evidence="6 7">
    <name type="scientific">Albimonas donghaensis</name>
    <dbReference type="NCBI Taxonomy" id="356660"/>
    <lineage>
        <taxon>Bacteria</taxon>
        <taxon>Pseudomonadati</taxon>
        <taxon>Pseudomonadota</taxon>
        <taxon>Alphaproteobacteria</taxon>
        <taxon>Rhodobacterales</taxon>
        <taxon>Paracoccaceae</taxon>
        <taxon>Albimonas</taxon>
    </lineage>
</organism>
<gene>
    <name evidence="6" type="ORF">SAMN05444336_10253</name>
</gene>
<dbReference type="Proteomes" id="UP000199118">
    <property type="component" value="Unassembled WGS sequence"/>
</dbReference>
<dbReference type="SUPFAM" id="SSF46785">
    <property type="entry name" value="Winged helix' DNA-binding domain"/>
    <property type="match status" value="1"/>
</dbReference>
<dbReference type="GO" id="GO:0045892">
    <property type="term" value="P:negative regulation of DNA-templated transcription"/>
    <property type="evidence" value="ECO:0007669"/>
    <property type="project" value="TreeGrafter"/>
</dbReference>
<evidence type="ECO:0000256" key="2">
    <source>
        <dbReference type="ARBA" id="ARBA00023125"/>
    </source>
</evidence>
<dbReference type="PANTHER" id="PTHR30136">
    <property type="entry name" value="HELIX-TURN-HELIX TRANSCRIPTIONAL REGULATOR, ICLR FAMILY"/>
    <property type="match status" value="1"/>
</dbReference>
<dbReference type="SMART" id="SM00346">
    <property type="entry name" value="HTH_ICLR"/>
    <property type="match status" value="1"/>
</dbReference>
<dbReference type="SUPFAM" id="SSF55781">
    <property type="entry name" value="GAF domain-like"/>
    <property type="match status" value="1"/>
</dbReference>
<proteinExistence type="predicted"/>
<protein>
    <submittedName>
        <fullName evidence="6">Transcriptional regulator, IclR family</fullName>
    </submittedName>
</protein>
<evidence type="ECO:0000313" key="7">
    <source>
        <dbReference type="Proteomes" id="UP000199118"/>
    </source>
</evidence>
<keyword evidence="3" id="KW-0804">Transcription</keyword>
<dbReference type="InterPro" id="IPR029016">
    <property type="entry name" value="GAF-like_dom_sf"/>
</dbReference>
<reference evidence="6 7" key="1">
    <citation type="submission" date="2016-10" db="EMBL/GenBank/DDBJ databases">
        <authorList>
            <person name="de Groot N.N."/>
        </authorList>
    </citation>
    <scope>NUCLEOTIDE SEQUENCE [LARGE SCALE GENOMIC DNA]</scope>
    <source>
        <strain evidence="6 7">DSM 17890</strain>
    </source>
</reference>
<feature type="domain" description="IclR-ED" evidence="5">
    <location>
        <begin position="85"/>
        <end position="269"/>
    </location>
</feature>
<dbReference type="InterPro" id="IPR036390">
    <property type="entry name" value="WH_DNA-bd_sf"/>
</dbReference>
<dbReference type="AlphaFoldDB" id="A0A1H2VFF2"/>
<dbReference type="PROSITE" id="PS51077">
    <property type="entry name" value="HTH_ICLR"/>
    <property type="match status" value="1"/>
</dbReference>
<keyword evidence="2" id="KW-0238">DNA-binding</keyword>
<dbReference type="Pfam" id="PF09339">
    <property type="entry name" value="HTH_IclR"/>
    <property type="match status" value="1"/>
</dbReference>
<dbReference type="InterPro" id="IPR050707">
    <property type="entry name" value="HTH_MetabolicPath_Reg"/>
</dbReference>